<organism evidence="1">
    <name type="scientific">Salvia splendens</name>
    <name type="common">Scarlet sage</name>
    <dbReference type="NCBI Taxonomy" id="180675"/>
    <lineage>
        <taxon>Eukaryota</taxon>
        <taxon>Viridiplantae</taxon>
        <taxon>Streptophyta</taxon>
        <taxon>Embryophyta</taxon>
        <taxon>Tracheophyta</taxon>
        <taxon>Spermatophyta</taxon>
        <taxon>Magnoliopsida</taxon>
        <taxon>eudicotyledons</taxon>
        <taxon>Gunneridae</taxon>
        <taxon>Pentapetalae</taxon>
        <taxon>asterids</taxon>
        <taxon>lamiids</taxon>
        <taxon>Lamiales</taxon>
        <taxon>Lamiaceae</taxon>
        <taxon>Nepetoideae</taxon>
        <taxon>Mentheae</taxon>
        <taxon>Salviinae</taxon>
        <taxon>Salvia</taxon>
        <taxon>Salvia subgen. Calosphace</taxon>
        <taxon>core Calosphace</taxon>
    </lineage>
</organism>
<reference evidence="1" key="1">
    <citation type="submission" date="2018-01" db="EMBL/GenBank/DDBJ databases">
        <authorList>
            <person name="Mao J.F."/>
        </authorList>
    </citation>
    <scope>NUCLEOTIDE SEQUENCE</scope>
    <source>
        <strain evidence="1">Huo1</strain>
        <tissue evidence="1">Leaf</tissue>
    </source>
</reference>
<proteinExistence type="predicted"/>
<evidence type="ECO:0000313" key="2">
    <source>
        <dbReference type="Proteomes" id="UP000298416"/>
    </source>
</evidence>
<evidence type="ECO:0000313" key="1">
    <source>
        <dbReference type="EMBL" id="KAG6387341.1"/>
    </source>
</evidence>
<name>A0A8X8Z0F7_SALSN</name>
<keyword evidence="2" id="KW-1185">Reference proteome</keyword>
<dbReference type="Proteomes" id="UP000298416">
    <property type="component" value="Unassembled WGS sequence"/>
</dbReference>
<accession>A0A8X8Z0F7</accession>
<comment type="caution">
    <text evidence="1">The sequence shown here is derived from an EMBL/GenBank/DDBJ whole genome shotgun (WGS) entry which is preliminary data.</text>
</comment>
<dbReference type="AlphaFoldDB" id="A0A8X8Z0F7"/>
<dbReference type="EMBL" id="PNBA02000021">
    <property type="protein sequence ID" value="KAG6387341.1"/>
    <property type="molecule type" value="Genomic_DNA"/>
</dbReference>
<protein>
    <submittedName>
        <fullName evidence="1">Uncharacterized protein</fullName>
    </submittedName>
</protein>
<reference evidence="1" key="2">
    <citation type="submission" date="2020-08" db="EMBL/GenBank/DDBJ databases">
        <title>Plant Genome Project.</title>
        <authorList>
            <person name="Zhang R.-G."/>
        </authorList>
    </citation>
    <scope>NUCLEOTIDE SEQUENCE</scope>
    <source>
        <strain evidence="1">Huo1</strain>
        <tissue evidence="1">Leaf</tissue>
    </source>
</reference>
<sequence>MAYERANYPPARCSPPFGDCVSGNSDVEPLIVSKVDGVLSIAVCAFMYVPMTDDEKDKAAADRALAFNVAWIAPIPFASATYLVASKAATVQSGASPTLVFRLGSE</sequence>
<gene>
    <name evidence="1" type="ORF">SASPL_152528</name>
</gene>